<name>A0A6J6FU83_9ZZZZ</name>
<dbReference type="SUPFAM" id="SSF52518">
    <property type="entry name" value="Thiamin diphosphate-binding fold (THDP-binding)"/>
    <property type="match status" value="2"/>
</dbReference>
<keyword evidence="5" id="KW-0464">Manganese</keyword>
<dbReference type="EMBL" id="CAEZTZ010000105">
    <property type="protein sequence ID" value="CAB4588178.1"/>
    <property type="molecule type" value="Genomic_DNA"/>
</dbReference>
<evidence type="ECO:0000313" key="8">
    <source>
        <dbReference type="EMBL" id="CAB4537992.1"/>
    </source>
</evidence>
<dbReference type="InterPro" id="IPR011766">
    <property type="entry name" value="TPP_enzyme_TPP-bd"/>
</dbReference>
<evidence type="ECO:0000259" key="6">
    <source>
        <dbReference type="Pfam" id="PF02775"/>
    </source>
</evidence>
<evidence type="ECO:0000256" key="1">
    <source>
        <dbReference type="ARBA" id="ARBA00022679"/>
    </source>
</evidence>
<dbReference type="GO" id="GO:0009234">
    <property type="term" value="P:menaquinone biosynthetic process"/>
    <property type="evidence" value="ECO:0007669"/>
    <property type="project" value="InterPro"/>
</dbReference>
<dbReference type="InterPro" id="IPR004433">
    <property type="entry name" value="MenaQ_synth_MenD"/>
</dbReference>
<dbReference type="Gene3D" id="3.40.50.1220">
    <property type="entry name" value="TPP-binding domain"/>
    <property type="match status" value="1"/>
</dbReference>
<dbReference type="PIRSF" id="PIRSF004983">
    <property type="entry name" value="MenD"/>
    <property type="match status" value="1"/>
</dbReference>
<reference evidence="9" key="1">
    <citation type="submission" date="2020-05" db="EMBL/GenBank/DDBJ databases">
        <authorList>
            <person name="Chiriac C."/>
            <person name="Salcher M."/>
            <person name="Ghai R."/>
            <person name="Kavagutti S V."/>
        </authorList>
    </citation>
    <scope>NUCLEOTIDE SEQUENCE</scope>
</reference>
<sequence length="560" mass="59012">MTSKASAVSNATNWSLAFLRTLIENGVTDIVVCPGSRSQSLALLAAELAERGLLTLHVVLDERAAGFLALGLALESGRPAVVVTTSGSSVANLHPAVVEAFHQGTPLLLVTADRPASVRAQGGGQTTFHVGMFAAAIRGTFDVPPAESPADAEIGGATVAFDALTIALRERGPVHVNPQFIEPLSSEAPKSYLESIHPGGLLVVERESVSVTIEATVGVVVVAGLGAGIRAEEWARELGAPLFAEIESGSHFGPHLVTDYRTIAVSPEFADSIHTVVVVGRPTLSNVIDQLCTREGVAVTVVQVGEGVPYRPTERARLVDEIVVTGSGDDIAREWGLAWARRSRMTLDAQVTEPAADVDGSLVDDHAARSAFARREMEIQREPVTSDMIVRLVWDATWPHDRLVFGASSIIRIADSVLPGKPIRVHSNRGLAGIDGTIATAQGIASASRRPDSPAGVTRLVLGDLAAAYDSSSLALITGPIQVIVCNNNGGRIFEGLDVKATANPAHFESVMLTPQQVNFEALAEAYGIAYRRVETRGQLTSALTETAEPILIEAPLLHG</sequence>
<accession>A0A6J6FU83</accession>
<dbReference type="Pfam" id="PF02776">
    <property type="entry name" value="TPP_enzyme_N"/>
    <property type="match status" value="1"/>
</dbReference>
<evidence type="ECO:0000259" key="7">
    <source>
        <dbReference type="Pfam" id="PF02776"/>
    </source>
</evidence>
<dbReference type="CDD" id="cd02009">
    <property type="entry name" value="TPP_SHCHC_synthase"/>
    <property type="match status" value="1"/>
</dbReference>
<evidence type="ECO:0000256" key="4">
    <source>
        <dbReference type="ARBA" id="ARBA00023052"/>
    </source>
</evidence>
<evidence type="ECO:0000256" key="3">
    <source>
        <dbReference type="ARBA" id="ARBA00022842"/>
    </source>
</evidence>
<organism evidence="9">
    <name type="scientific">freshwater metagenome</name>
    <dbReference type="NCBI Taxonomy" id="449393"/>
    <lineage>
        <taxon>unclassified sequences</taxon>
        <taxon>metagenomes</taxon>
        <taxon>ecological metagenomes</taxon>
    </lineage>
</organism>
<dbReference type="EMBL" id="CAEZSG010000077">
    <property type="protein sequence ID" value="CAB4537992.1"/>
    <property type="molecule type" value="Genomic_DNA"/>
</dbReference>
<evidence type="ECO:0000256" key="5">
    <source>
        <dbReference type="ARBA" id="ARBA00023211"/>
    </source>
</evidence>
<dbReference type="GO" id="GO:0030976">
    <property type="term" value="F:thiamine pyrophosphate binding"/>
    <property type="evidence" value="ECO:0007669"/>
    <property type="project" value="InterPro"/>
</dbReference>
<proteinExistence type="inferred from homology"/>
<keyword evidence="1" id="KW-0808">Transferase</keyword>
<evidence type="ECO:0000313" key="9">
    <source>
        <dbReference type="EMBL" id="CAB4588178.1"/>
    </source>
</evidence>
<dbReference type="Gene3D" id="3.40.50.970">
    <property type="match status" value="2"/>
</dbReference>
<dbReference type="GO" id="GO:0070204">
    <property type="term" value="F:2-succinyl-5-enolpyruvyl-6-hydroxy-3-cyclohexene-1-carboxylic-acid synthase activity"/>
    <property type="evidence" value="ECO:0007669"/>
    <property type="project" value="InterPro"/>
</dbReference>
<dbReference type="HAMAP" id="MF_01659">
    <property type="entry name" value="MenD"/>
    <property type="match status" value="1"/>
</dbReference>
<dbReference type="AlphaFoldDB" id="A0A6J6FU83"/>
<dbReference type="Pfam" id="PF02775">
    <property type="entry name" value="TPP_enzyme_C"/>
    <property type="match status" value="1"/>
</dbReference>
<keyword evidence="2" id="KW-0479">Metal-binding</keyword>
<dbReference type="InterPro" id="IPR012001">
    <property type="entry name" value="Thiamin_PyroP_enz_TPP-bd_dom"/>
</dbReference>
<keyword evidence="3" id="KW-0460">Magnesium</keyword>
<dbReference type="GO" id="GO:0046872">
    <property type="term" value="F:metal ion binding"/>
    <property type="evidence" value="ECO:0007669"/>
    <property type="project" value="UniProtKB-KW"/>
</dbReference>
<keyword evidence="4" id="KW-0786">Thiamine pyrophosphate</keyword>
<dbReference type="PANTHER" id="PTHR42916:SF1">
    <property type="entry name" value="PROTEIN PHYLLO, CHLOROPLASTIC"/>
    <property type="match status" value="1"/>
</dbReference>
<dbReference type="NCBIfam" id="TIGR00173">
    <property type="entry name" value="menD"/>
    <property type="match status" value="1"/>
</dbReference>
<evidence type="ECO:0000256" key="2">
    <source>
        <dbReference type="ARBA" id="ARBA00022723"/>
    </source>
</evidence>
<dbReference type="PANTHER" id="PTHR42916">
    <property type="entry name" value="2-SUCCINYL-5-ENOLPYRUVYL-6-HYDROXY-3-CYCLOHEXENE-1-CARBOXYLATE SYNTHASE"/>
    <property type="match status" value="1"/>
</dbReference>
<feature type="domain" description="Thiamine pyrophosphate enzyme N-terminal TPP-binding" evidence="7">
    <location>
        <begin position="17"/>
        <end position="125"/>
    </location>
</feature>
<dbReference type="InterPro" id="IPR029061">
    <property type="entry name" value="THDP-binding"/>
</dbReference>
<protein>
    <submittedName>
        <fullName evidence="9">Unannotated protein</fullName>
    </submittedName>
</protein>
<feature type="domain" description="Thiamine pyrophosphate enzyme TPP-binding" evidence="6">
    <location>
        <begin position="424"/>
        <end position="548"/>
    </location>
</feature>
<gene>
    <name evidence="8" type="ORF">UFOPK1413_00586</name>
    <name evidence="9" type="ORF">UFOPK1767_00782</name>
</gene>